<keyword evidence="2" id="KW-0479">Metal-binding</keyword>
<dbReference type="PROSITE" id="PS00518">
    <property type="entry name" value="ZF_RING_1"/>
    <property type="match status" value="1"/>
</dbReference>
<dbReference type="PANTHER" id="PTHR18934">
    <property type="entry name" value="ATP-DEPENDENT RNA HELICASE"/>
    <property type="match status" value="1"/>
</dbReference>
<feature type="compositionally biased region" description="Basic and acidic residues" evidence="13">
    <location>
        <begin position="622"/>
        <end position="651"/>
    </location>
</feature>
<dbReference type="InterPro" id="IPR012677">
    <property type="entry name" value="Nucleotide-bd_a/b_plait_sf"/>
</dbReference>
<dbReference type="InterPro" id="IPR027417">
    <property type="entry name" value="P-loop_NTPase"/>
</dbReference>
<dbReference type="SMART" id="SM00360">
    <property type="entry name" value="RRM"/>
    <property type="match status" value="2"/>
</dbReference>
<keyword evidence="5" id="KW-0863">Zinc-finger</keyword>
<keyword evidence="11" id="KW-0694">RNA-binding</keyword>
<evidence type="ECO:0000256" key="11">
    <source>
        <dbReference type="ARBA" id="ARBA00022884"/>
    </source>
</evidence>
<dbReference type="GO" id="GO:0016740">
    <property type="term" value="F:transferase activity"/>
    <property type="evidence" value="ECO:0007669"/>
    <property type="project" value="UniProtKB-KW"/>
</dbReference>
<keyword evidence="9" id="KW-0862">Zinc</keyword>
<dbReference type="Pfam" id="PF01485">
    <property type="entry name" value="IBR"/>
    <property type="match status" value="1"/>
</dbReference>
<dbReference type="InterPro" id="IPR056245">
    <property type="entry name" value="KH_DEAH11/12"/>
</dbReference>
<dbReference type="PROSITE" id="PS00690">
    <property type="entry name" value="DEAH_ATP_HELICASE"/>
    <property type="match status" value="1"/>
</dbReference>
<keyword evidence="8" id="KW-0347">Helicase</keyword>
<gene>
    <name evidence="17" type="ORF">Pcinc_033035</name>
</gene>
<dbReference type="InterPro" id="IPR007502">
    <property type="entry name" value="Helicase-assoc_dom"/>
</dbReference>
<dbReference type="InterPro" id="IPR044066">
    <property type="entry name" value="TRIAD_supradom"/>
</dbReference>
<accession>A0AAE1ET87</accession>
<keyword evidence="4" id="KW-0547">Nucleotide-binding</keyword>
<evidence type="ECO:0000256" key="13">
    <source>
        <dbReference type="SAM" id="MobiDB-lite"/>
    </source>
</evidence>
<feature type="region of interest" description="Disordered" evidence="13">
    <location>
        <begin position="226"/>
        <end position="320"/>
    </location>
</feature>
<feature type="region of interest" description="Disordered" evidence="13">
    <location>
        <begin position="433"/>
        <end position="453"/>
    </location>
</feature>
<dbReference type="CDD" id="cd17917">
    <property type="entry name" value="DEXHc_RHA-like"/>
    <property type="match status" value="1"/>
</dbReference>
<evidence type="ECO:0000256" key="4">
    <source>
        <dbReference type="ARBA" id="ARBA00022741"/>
    </source>
</evidence>
<feature type="domain" description="RING-type" evidence="16">
    <location>
        <begin position="2165"/>
        <end position="2378"/>
    </location>
</feature>
<dbReference type="Gene3D" id="1.20.120.1750">
    <property type="match status" value="1"/>
</dbReference>
<dbReference type="SUPFAM" id="SSF52540">
    <property type="entry name" value="P-loop containing nucleoside triphosphate hydrolases"/>
    <property type="match status" value="1"/>
</dbReference>
<feature type="region of interest" description="Disordered" evidence="13">
    <location>
        <begin position="594"/>
        <end position="714"/>
    </location>
</feature>
<feature type="compositionally biased region" description="Low complexity" evidence="13">
    <location>
        <begin position="304"/>
        <end position="317"/>
    </location>
</feature>
<dbReference type="SUPFAM" id="SSF57850">
    <property type="entry name" value="RING/U-box"/>
    <property type="match status" value="3"/>
</dbReference>
<dbReference type="Gene3D" id="3.40.50.300">
    <property type="entry name" value="P-loop containing nucleotide triphosphate hydrolases"/>
    <property type="match status" value="2"/>
</dbReference>
<feature type="region of interest" description="Disordered" evidence="13">
    <location>
        <begin position="1"/>
        <end position="51"/>
    </location>
</feature>
<evidence type="ECO:0000256" key="1">
    <source>
        <dbReference type="ARBA" id="ARBA00022679"/>
    </source>
</evidence>
<evidence type="ECO:0000256" key="3">
    <source>
        <dbReference type="ARBA" id="ARBA00022737"/>
    </source>
</evidence>
<dbReference type="SMART" id="SM00847">
    <property type="entry name" value="HA2"/>
    <property type="match status" value="1"/>
</dbReference>
<dbReference type="Pfam" id="PF24471">
    <property type="entry name" value="KH_DEAH11"/>
    <property type="match status" value="1"/>
</dbReference>
<dbReference type="InterPro" id="IPR035979">
    <property type="entry name" value="RBD_domain_sf"/>
</dbReference>
<feature type="domain" description="Helicase C-terminal" evidence="15">
    <location>
        <begin position="1128"/>
        <end position="1300"/>
    </location>
</feature>
<dbReference type="InterPro" id="IPR011545">
    <property type="entry name" value="DEAD/DEAH_box_helicase_dom"/>
</dbReference>
<name>A0AAE1ET87_PETCI</name>
<dbReference type="CDD" id="cd00590">
    <property type="entry name" value="RRM_SF"/>
    <property type="match status" value="1"/>
</dbReference>
<dbReference type="SMART" id="SM00647">
    <property type="entry name" value="IBR"/>
    <property type="match status" value="2"/>
</dbReference>
<feature type="region of interest" description="Disordered" evidence="13">
    <location>
        <begin position="94"/>
        <end position="113"/>
    </location>
</feature>
<dbReference type="SMART" id="SM00487">
    <property type="entry name" value="DEXDc"/>
    <property type="match status" value="1"/>
</dbReference>
<dbReference type="Pfam" id="PF00271">
    <property type="entry name" value="Helicase_C"/>
    <property type="match status" value="1"/>
</dbReference>
<feature type="compositionally biased region" description="Basic and acidic residues" evidence="13">
    <location>
        <begin position="697"/>
        <end position="711"/>
    </location>
</feature>
<keyword evidence="1" id="KW-0808">Transferase</keyword>
<proteinExistence type="inferred from homology"/>
<keyword evidence="6" id="KW-0833">Ubl conjugation pathway</keyword>
<dbReference type="InterPro" id="IPR001650">
    <property type="entry name" value="Helicase_C-like"/>
</dbReference>
<dbReference type="InterPro" id="IPR014001">
    <property type="entry name" value="Helicase_ATP-bd"/>
</dbReference>
<dbReference type="CDD" id="cd20335">
    <property type="entry name" value="BRcat_RBR"/>
    <property type="match status" value="1"/>
</dbReference>
<evidence type="ECO:0008006" key="19">
    <source>
        <dbReference type="Google" id="ProtNLM"/>
    </source>
</evidence>
<dbReference type="SMART" id="SM00490">
    <property type="entry name" value="HELICc"/>
    <property type="match status" value="1"/>
</dbReference>
<reference evidence="17" key="1">
    <citation type="submission" date="2023-10" db="EMBL/GenBank/DDBJ databases">
        <title>Genome assemblies of two species of porcelain crab, Petrolisthes cinctipes and Petrolisthes manimaculis (Anomura: Porcellanidae).</title>
        <authorList>
            <person name="Angst P."/>
        </authorList>
    </citation>
    <scope>NUCLEOTIDE SEQUENCE</scope>
    <source>
        <strain evidence="17">PB745_01</strain>
        <tissue evidence="17">Gill</tissue>
    </source>
</reference>
<evidence type="ECO:0000256" key="2">
    <source>
        <dbReference type="ARBA" id="ARBA00022723"/>
    </source>
</evidence>
<dbReference type="Proteomes" id="UP001286313">
    <property type="component" value="Unassembled WGS sequence"/>
</dbReference>
<keyword evidence="18" id="KW-1185">Reference proteome</keyword>
<dbReference type="InterPro" id="IPR017907">
    <property type="entry name" value="Znf_RING_CS"/>
</dbReference>
<dbReference type="Pfam" id="PF00270">
    <property type="entry name" value="DEAD"/>
    <property type="match status" value="1"/>
</dbReference>
<dbReference type="GO" id="GO:0008270">
    <property type="term" value="F:zinc ion binding"/>
    <property type="evidence" value="ECO:0007669"/>
    <property type="project" value="UniProtKB-KW"/>
</dbReference>
<evidence type="ECO:0000256" key="12">
    <source>
        <dbReference type="ARBA" id="ARBA00038040"/>
    </source>
</evidence>
<feature type="compositionally biased region" description="Polar residues" evidence="13">
    <location>
        <begin position="675"/>
        <end position="696"/>
    </location>
</feature>
<dbReference type="Pfam" id="PF07717">
    <property type="entry name" value="OB_NTP_bind"/>
    <property type="match status" value="1"/>
</dbReference>
<evidence type="ECO:0000259" key="14">
    <source>
        <dbReference type="PROSITE" id="PS51192"/>
    </source>
</evidence>
<keyword evidence="10" id="KW-0067">ATP-binding</keyword>
<dbReference type="Gene3D" id="1.20.120.1080">
    <property type="match status" value="1"/>
</dbReference>
<comment type="similarity">
    <text evidence="12">Belongs to the DEAD box helicase family. DEAH subfamily. PRP16 sub-subfamily.</text>
</comment>
<feature type="domain" description="Helicase ATP-binding" evidence="14">
    <location>
        <begin position="938"/>
        <end position="1101"/>
    </location>
</feature>
<dbReference type="CDD" id="cd18791">
    <property type="entry name" value="SF2_C_RHA"/>
    <property type="match status" value="1"/>
</dbReference>
<keyword evidence="3" id="KW-0677">Repeat</keyword>
<dbReference type="InterPro" id="IPR013083">
    <property type="entry name" value="Znf_RING/FYVE/PHD"/>
</dbReference>
<dbReference type="PANTHER" id="PTHR18934:SF91">
    <property type="entry name" value="PRE-MRNA-SPLICING FACTOR ATP-DEPENDENT RNA HELICASE PRP16"/>
    <property type="match status" value="1"/>
</dbReference>
<dbReference type="InterPro" id="IPR002464">
    <property type="entry name" value="DNA/RNA_helicase_DEAH_CS"/>
</dbReference>
<dbReference type="GO" id="GO:0034458">
    <property type="term" value="F:3'-5' RNA helicase activity"/>
    <property type="evidence" value="ECO:0007669"/>
    <property type="project" value="TreeGrafter"/>
</dbReference>
<dbReference type="GO" id="GO:0005524">
    <property type="term" value="F:ATP binding"/>
    <property type="evidence" value="ECO:0007669"/>
    <property type="project" value="UniProtKB-KW"/>
</dbReference>
<dbReference type="PROSITE" id="PS51192">
    <property type="entry name" value="HELICASE_ATP_BIND_1"/>
    <property type="match status" value="1"/>
</dbReference>
<dbReference type="PROSITE" id="PS51194">
    <property type="entry name" value="HELICASE_CTER"/>
    <property type="match status" value="1"/>
</dbReference>
<evidence type="ECO:0000256" key="6">
    <source>
        <dbReference type="ARBA" id="ARBA00022786"/>
    </source>
</evidence>
<dbReference type="InterPro" id="IPR011709">
    <property type="entry name" value="DEAD-box_helicase_OB_fold"/>
</dbReference>
<evidence type="ECO:0000313" key="17">
    <source>
        <dbReference type="EMBL" id="KAK3860942.1"/>
    </source>
</evidence>
<evidence type="ECO:0000259" key="16">
    <source>
        <dbReference type="PROSITE" id="PS51873"/>
    </source>
</evidence>
<organism evidence="17 18">
    <name type="scientific">Petrolisthes cinctipes</name>
    <name type="common">Flat porcelain crab</name>
    <dbReference type="NCBI Taxonomy" id="88211"/>
    <lineage>
        <taxon>Eukaryota</taxon>
        <taxon>Metazoa</taxon>
        <taxon>Ecdysozoa</taxon>
        <taxon>Arthropoda</taxon>
        <taxon>Crustacea</taxon>
        <taxon>Multicrustacea</taxon>
        <taxon>Malacostraca</taxon>
        <taxon>Eumalacostraca</taxon>
        <taxon>Eucarida</taxon>
        <taxon>Decapoda</taxon>
        <taxon>Pleocyemata</taxon>
        <taxon>Anomura</taxon>
        <taxon>Galatheoidea</taxon>
        <taxon>Porcellanidae</taxon>
        <taxon>Petrolisthes</taxon>
    </lineage>
</organism>
<dbReference type="InterPro" id="IPR002867">
    <property type="entry name" value="IBR_dom"/>
</dbReference>
<dbReference type="Gene3D" id="3.30.40.10">
    <property type="entry name" value="Zinc/RING finger domain, C3HC4 (zinc finger)"/>
    <property type="match status" value="1"/>
</dbReference>
<dbReference type="GO" id="GO:0003723">
    <property type="term" value="F:RNA binding"/>
    <property type="evidence" value="ECO:0007669"/>
    <property type="project" value="UniProtKB-KW"/>
</dbReference>
<evidence type="ECO:0000256" key="9">
    <source>
        <dbReference type="ARBA" id="ARBA00022833"/>
    </source>
</evidence>
<dbReference type="Pfam" id="PF22191">
    <property type="entry name" value="IBR_1"/>
    <property type="match status" value="1"/>
</dbReference>
<dbReference type="PROSITE" id="PS51873">
    <property type="entry name" value="TRIAD"/>
    <property type="match status" value="1"/>
</dbReference>
<evidence type="ECO:0000256" key="8">
    <source>
        <dbReference type="ARBA" id="ARBA00022806"/>
    </source>
</evidence>
<dbReference type="EMBL" id="JAWQEG010004599">
    <property type="protein sequence ID" value="KAK3860942.1"/>
    <property type="molecule type" value="Genomic_DNA"/>
</dbReference>
<dbReference type="SUPFAM" id="SSF54928">
    <property type="entry name" value="RNA-binding domain, RBD"/>
    <property type="match status" value="3"/>
</dbReference>
<sequence length="2378" mass="266878">MGGKQSKSKEPEGNLPTTAPDPADGSITGVSGTSEESTLRRRNAHSSSGAGLKIIEPYHEATNHPAVTFHPGNDELFGITGDISVLVNSGTRTVNPDSTMTTTMNPDSTGTTTVKPYSTMITTVKPYSTMTTTVKPYSTETTTVKQYSTETTTVKPDSTMTTVKPYSTMTTVKPYSTMTTTVKPDSTMTTVKPYSTMTTVKPDSTETTTVKPDSTMTTTVKPYSTETTTVKPDSTMTTTVKPDSTMTTTVKPDSTMTTTVKPDSTMTTTVKPDSTMTTTVKPDSTMTTTVKPDSTMTTVKPDSTMTTGKPDSTGTTTVKPYSTMTTTVKPYSTETTTVKPDSTMTTTVKPYSTETTTVKPDSTGTTTVKPYSTMTTTVKPYSTETTTVKPDSTMTTVKPYSTETITMKPYSTETTTVKPDSTMTTTVKPYSTETTTVKPDSTMTTTVKPDSTDITPLMTMGLLLEKAEEIADSEDNMSEETSICLGFDDSVSEVKKEKFISDSPKLDTNLRDENPPHLIHSEQQSECTVQELKKDRVRITVAESSSSLYDSLACSNEEAVNTLRDKDKSNLSEEAVRSENTLNTDKLQTWRRETKMRSNECSCSSDEECSENSNAEAIRQSSDQEKVTPRTEDTWEKKLSMEHNKVQKPEQRNLNPLGQVSSSSVASIAPEMSDMQPQKKSSTVEASGSTSLTQDSQSRKTKEKDRLESQKTNKTNRAKPTIVFAKLNNYNFDFDICSFINYRFPHSGIFRMDPYVEHETRSTIVAIHCQSKRAAQQVTEGLHKGNGKSETIIWCFNNMEEAKGHRVRNYHEIQESFQYHLDQLTGRAEKVLSCHYDKICEVEKNLEHIDKQKRKHMSLQDFAECQNSICALEDKKKELTLQRDEFLKSLREFVKDLNSAKESCKFESEAQFIRQNVYVECNRLTSSFPIYARRSNILEIVQKNQVCVVIGETGSGKSTQLVQYFYQAGLADSGLIACTQPRKIAATSLATHVAKELGTSVGQIVGYKVGMQVKKTNLTKVLYMTDHILLNECLEDKKLSKYSCIIIDEAHERSIHTDLLLGMIKDCLKDRPELKVIITSATINEKLFVEYFKQCPVLQISGRMFPVEVEWEETSNENDAFGNYEERATRKAIEICQSQGEGDILVFLTKPIETERCCALFQDMMRGRQTNYVTLPLHGRLQGDEQQRVFDPSPSGKRKIVFATNIAETSVTIKGIKYVIDTGLVNEMKYDSVRKISTLAVTMVSQSSANQRKGRAGRLGPGKCYRLYSENEYKKMTPDSLPEILKVHISHAILKLMELGVNPMEFDFVESPSFDAMDEAFNSLIHIGAVENKKITELGKWIVKMPFDPSYGAFVHEAVKIGLGVEAVVVAAASGTGSVFYRGGSNQEKELADKRKITFCHEEGDQMTTLGVFREWSQVPEREKNKWCVEHSINGKSVRGIRDMTREVLNTLKKELMVDLKFSFAEKEKVDGKLVSLLFRALNHNLSHYLGHMKAGFWIVSKDQRVDIHPSSSLLALGIQPEWIVFDKVMRTTKNFAMQITPVPENVVRIGIEEGWLTLDIEKARKKQITVACQENVGLQLFREVVGPRYVDLQSLEAELVATCPSSVVVVEADQDKGELRVLTTEMNKIHLENSFLKVVPPIRAKYKSEESEEHICSATDFSERAVLGAGGSIVDILLPGEYKAIIIFCSLDKIDNMSEDQVQKQFHRYGSVKQCIKFFRRNKKSLVWGKVVYEQRQAAIRAVEANREDKDSDLTARPNSRIAGNHSVGYNTKIQWCRRSSRGFGFVGFTEVEDFMKAIQLSCIYIGGRPSRIRVANSKDSTPSTSVHVGGLSNLVTEDVLREAFASALDIDPINKIQNVMVIRERVNLDKEMLDTCKRRLQMRLEAFSLPKNFHLDVREPRTDRDVNFMAYCSFQNPEDGHAACTDINNGFMLNNQAVTMKANIYSSILIHKDVYKNKKTELDRQLKDIENDQIRIKYKELKNGNLIIQLNAESADSLANTRSDIQKVIQGEVIECENKPELMTLFSYEGRKMIQEIMNRTHALILMDNRVMSISIHGLQRQCLDARTQIENYTQQLKQGNCTNVDLMGGGKPPGVMKTLMLKYKVDLAKLQEEAELTTLKLDHRRHRLRLFGSEKAITKATDLINQIISNLTLDGGVPQNENHPDCITCFCPVEPEDMYRLEVCGHPYCKECIQLQMDAAINSKDFPIQCGDENCSEMFAWKDFVNLSRLGYLTIARLVSASVSSYVSEHRNEVRFCTTPDCPAVYKVSQTGSLFTCPECGTRLCTSCHVQYHDGMSCVMFRDFGCDGSLMEWMRQDRGNRKNCPGCNTHIEKSGGCNKVKCLGCKKSICWTCLKIFDTENECYGHMKSEHGSYM</sequence>
<evidence type="ECO:0000256" key="7">
    <source>
        <dbReference type="ARBA" id="ARBA00022801"/>
    </source>
</evidence>
<keyword evidence="7" id="KW-0378">Hydrolase</keyword>
<dbReference type="CDD" id="cd22585">
    <property type="entry name" value="Rcat_RBR_DEAH12-like"/>
    <property type="match status" value="1"/>
</dbReference>
<dbReference type="Gene3D" id="3.30.70.330">
    <property type="match status" value="2"/>
</dbReference>
<comment type="caution">
    <text evidence="17">The sequence shown here is derived from an EMBL/GenBank/DDBJ whole genome shotgun (WGS) entry which is preliminary data.</text>
</comment>
<evidence type="ECO:0000256" key="5">
    <source>
        <dbReference type="ARBA" id="ARBA00022771"/>
    </source>
</evidence>
<protein>
    <recommendedName>
        <fullName evidence="19">RNA helicase</fullName>
    </recommendedName>
</protein>
<evidence type="ECO:0000256" key="10">
    <source>
        <dbReference type="ARBA" id="ARBA00022840"/>
    </source>
</evidence>
<dbReference type="InterPro" id="IPR000504">
    <property type="entry name" value="RRM_dom"/>
</dbReference>
<evidence type="ECO:0000313" key="18">
    <source>
        <dbReference type="Proteomes" id="UP001286313"/>
    </source>
</evidence>
<feature type="compositionally biased region" description="Polar residues" evidence="13">
    <location>
        <begin position="652"/>
        <end position="666"/>
    </location>
</feature>
<dbReference type="GO" id="GO:0016787">
    <property type="term" value="F:hydrolase activity"/>
    <property type="evidence" value="ECO:0007669"/>
    <property type="project" value="UniProtKB-KW"/>
</dbReference>
<evidence type="ECO:0000259" key="15">
    <source>
        <dbReference type="PROSITE" id="PS51194"/>
    </source>
</evidence>
<feature type="compositionally biased region" description="Polar residues" evidence="13">
    <location>
        <begin position="226"/>
        <end position="303"/>
    </location>
</feature>